<keyword evidence="7" id="KW-1185">Reference proteome</keyword>
<dbReference type="InterPro" id="IPR036866">
    <property type="entry name" value="RibonucZ/Hydroxyglut_hydro"/>
</dbReference>
<evidence type="ECO:0000259" key="5">
    <source>
        <dbReference type="SMART" id="SM00849"/>
    </source>
</evidence>
<dbReference type="CDD" id="cd07742">
    <property type="entry name" value="metallo-hydrolase-like_MBL-fold"/>
    <property type="match status" value="1"/>
</dbReference>
<keyword evidence="2" id="KW-0479">Metal-binding</keyword>
<evidence type="ECO:0000256" key="3">
    <source>
        <dbReference type="ARBA" id="ARBA00022801"/>
    </source>
</evidence>
<accession>A0ABT1D6N6</accession>
<evidence type="ECO:0000313" key="7">
    <source>
        <dbReference type="Proteomes" id="UP001523392"/>
    </source>
</evidence>
<dbReference type="Pfam" id="PF00753">
    <property type="entry name" value="Lactamase_B"/>
    <property type="match status" value="1"/>
</dbReference>
<sequence length="293" mass="32443">MRIHHLDCGPARPFGGALMDGASPGAIGRLTCHCLAIETPRHGVVLVDTGLGLRDMQRPHARLPWLNAGLLRFRFDPDRTMLRQLRHLGLSPRDVRHIVMTHLDFDHAGGLVDFPAARVHLMQTEAAAARARHGLMGRARWRPAQWGDQGRWITYSERTTERWFGFDAVALEGLPPELLLIPLPGHTPGHAGVAVEGPRGWMLHAGDAYFSRSELYDDPPRCPPGTAAYEWLMAALPAQQQANQRRLRELARAEEAPVAIFCTHDPVEYVAMAVWAEQQPRVANDAEAMAAAG</sequence>
<reference evidence="6 7" key="1">
    <citation type="submission" date="2021-12" db="EMBL/GenBank/DDBJ databases">
        <title>Siccirubricoccus leaddurans sp. nov., a high concentration Zn2+ tolerance bacterium.</title>
        <authorList>
            <person name="Cao Y."/>
        </authorList>
    </citation>
    <scope>NUCLEOTIDE SEQUENCE [LARGE SCALE GENOMIC DNA]</scope>
    <source>
        <strain evidence="6 7">KC 17139</strain>
    </source>
</reference>
<dbReference type="PANTHER" id="PTHR42978">
    <property type="entry name" value="QUORUM-QUENCHING LACTONASE YTNP-RELATED-RELATED"/>
    <property type="match status" value="1"/>
</dbReference>
<proteinExistence type="inferred from homology"/>
<organism evidence="6 7">
    <name type="scientific">Siccirubricoccus soli</name>
    <dbReference type="NCBI Taxonomy" id="2899147"/>
    <lineage>
        <taxon>Bacteria</taxon>
        <taxon>Pseudomonadati</taxon>
        <taxon>Pseudomonadota</taxon>
        <taxon>Alphaproteobacteria</taxon>
        <taxon>Acetobacterales</taxon>
        <taxon>Roseomonadaceae</taxon>
        <taxon>Siccirubricoccus</taxon>
    </lineage>
</organism>
<dbReference type="RefSeq" id="WP_252954232.1">
    <property type="nucleotide sequence ID" value="NZ_JAFIRR010000098.1"/>
</dbReference>
<keyword evidence="3" id="KW-0378">Hydrolase</keyword>
<protein>
    <submittedName>
        <fullName evidence="6">MBL fold metallo-hydrolase</fullName>
    </submittedName>
</protein>
<dbReference type="Proteomes" id="UP001523392">
    <property type="component" value="Unassembled WGS sequence"/>
</dbReference>
<evidence type="ECO:0000256" key="2">
    <source>
        <dbReference type="ARBA" id="ARBA00022723"/>
    </source>
</evidence>
<evidence type="ECO:0000256" key="4">
    <source>
        <dbReference type="ARBA" id="ARBA00022833"/>
    </source>
</evidence>
<evidence type="ECO:0000256" key="1">
    <source>
        <dbReference type="ARBA" id="ARBA00007749"/>
    </source>
</evidence>
<name>A0ABT1D6N6_9PROT</name>
<dbReference type="Gene3D" id="3.60.15.10">
    <property type="entry name" value="Ribonuclease Z/Hydroxyacylglutathione hydrolase-like"/>
    <property type="match status" value="1"/>
</dbReference>
<comment type="caution">
    <text evidence="6">The sequence shown here is derived from an EMBL/GenBank/DDBJ whole genome shotgun (WGS) entry which is preliminary data.</text>
</comment>
<gene>
    <name evidence="6" type="ORF">JYK14_15700</name>
</gene>
<feature type="domain" description="Metallo-beta-lactamase" evidence="5">
    <location>
        <begin position="31"/>
        <end position="264"/>
    </location>
</feature>
<dbReference type="SUPFAM" id="SSF56281">
    <property type="entry name" value="Metallo-hydrolase/oxidoreductase"/>
    <property type="match status" value="1"/>
</dbReference>
<evidence type="ECO:0000313" key="6">
    <source>
        <dbReference type="EMBL" id="MCO6417594.1"/>
    </source>
</evidence>
<keyword evidence="4" id="KW-0862">Zinc</keyword>
<dbReference type="PANTHER" id="PTHR42978:SF3">
    <property type="entry name" value="BLR3078 PROTEIN"/>
    <property type="match status" value="1"/>
</dbReference>
<dbReference type="SMART" id="SM00849">
    <property type="entry name" value="Lactamase_B"/>
    <property type="match status" value="1"/>
</dbReference>
<dbReference type="EMBL" id="JAFIRR010000098">
    <property type="protein sequence ID" value="MCO6417594.1"/>
    <property type="molecule type" value="Genomic_DNA"/>
</dbReference>
<dbReference type="InterPro" id="IPR001279">
    <property type="entry name" value="Metallo-B-lactamas"/>
</dbReference>
<comment type="similarity">
    <text evidence="1">Belongs to the metallo-beta-lactamase superfamily.</text>
</comment>
<dbReference type="InterPro" id="IPR051013">
    <property type="entry name" value="MBL_superfamily_lactonases"/>
</dbReference>